<gene>
    <name evidence="2" type="ORF">EBH_0056420</name>
</gene>
<dbReference type="AlphaFoldDB" id="U6LZX3"/>
<reference evidence="2" key="2">
    <citation type="submission" date="2013-10" db="EMBL/GenBank/DDBJ databases">
        <authorList>
            <person name="Aslett M."/>
        </authorList>
    </citation>
    <scope>NUCLEOTIDE SEQUENCE [LARGE SCALE GENOMIC DNA]</scope>
    <source>
        <strain evidence="2">Houghton</strain>
    </source>
</reference>
<evidence type="ECO:0000256" key="1">
    <source>
        <dbReference type="SAM" id="Phobius"/>
    </source>
</evidence>
<keyword evidence="1" id="KW-1133">Transmembrane helix</keyword>
<keyword evidence="3" id="KW-1185">Reference proteome</keyword>
<dbReference type="VEuPathDB" id="ToxoDB:EBH_0056420"/>
<evidence type="ECO:0000313" key="2">
    <source>
        <dbReference type="EMBL" id="CDJ53360.1"/>
    </source>
</evidence>
<evidence type="ECO:0008006" key="4">
    <source>
        <dbReference type="Google" id="ProtNLM"/>
    </source>
</evidence>
<proteinExistence type="predicted"/>
<dbReference type="EMBL" id="HG713313">
    <property type="protein sequence ID" value="CDJ53360.1"/>
    <property type="molecule type" value="Genomic_DNA"/>
</dbReference>
<accession>U6LZX3</accession>
<keyword evidence="1" id="KW-0472">Membrane</keyword>
<dbReference type="OrthoDB" id="347378at2759"/>
<feature type="transmembrane region" description="Helical" evidence="1">
    <location>
        <begin position="58"/>
        <end position="78"/>
    </location>
</feature>
<organism evidence="2 3">
    <name type="scientific">Eimeria brunetti</name>
    <dbReference type="NCBI Taxonomy" id="51314"/>
    <lineage>
        <taxon>Eukaryota</taxon>
        <taxon>Sar</taxon>
        <taxon>Alveolata</taxon>
        <taxon>Apicomplexa</taxon>
        <taxon>Conoidasida</taxon>
        <taxon>Coccidia</taxon>
        <taxon>Eucoccidiorida</taxon>
        <taxon>Eimeriorina</taxon>
        <taxon>Eimeriidae</taxon>
        <taxon>Eimeria</taxon>
    </lineage>
</organism>
<name>U6LZX3_9EIME</name>
<reference evidence="2" key="1">
    <citation type="submission" date="2013-10" db="EMBL/GenBank/DDBJ databases">
        <title>Genomic analysis of the causative agents of coccidiosis in chickens.</title>
        <authorList>
            <person name="Reid A.J."/>
            <person name="Blake D."/>
            <person name="Billington K."/>
            <person name="Browne H."/>
            <person name="Dunn M."/>
            <person name="Hung S."/>
            <person name="Kawahara F."/>
            <person name="Miranda-Saavedra D."/>
            <person name="Mourier T."/>
            <person name="Nagra H."/>
            <person name="Otto T.D."/>
            <person name="Rawlings N."/>
            <person name="Sanchez A."/>
            <person name="Sanders M."/>
            <person name="Subramaniam C."/>
            <person name="Tay Y."/>
            <person name="Dear P."/>
            <person name="Doerig C."/>
            <person name="Gruber A."/>
            <person name="Parkinson J."/>
            <person name="Shirley M."/>
            <person name="Wan K.L."/>
            <person name="Berriman M."/>
            <person name="Tomley F."/>
            <person name="Pain A."/>
        </authorList>
    </citation>
    <scope>NUCLEOTIDE SEQUENCE [LARGE SCALE GENOMIC DNA]</scope>
    <source>
        <strain evidence="2">Houghton</strain>
    </source>
</reference>
<dbReference type="Proteomes" id="UP000030750">
    <property type="component" value="Unassembled WGS sequence"/>
</dbReference>
<keyword evidence="1" id="KW-0812">Transmembrane</keyword>
<protein>
    <recommendedName>
        <fullName evidence="4">Transmembrane protein</fullName>
    </recommendedName>
</protein>
<sequence length="624" mass="68981">MTQSYNPVALNRQQSPATLVSHTPKTEHAFRVSPFYSQQLNVGCGRKSVKRGPLCSKFLVGAVASIASFVTILTLLTVCRTTKRRLNTGAAAQRNLSDAEDEKERSDILEQCLDLEGELGLRLVASEPSAGAREAESRLTAMLYESTADFQRKQGLASQNWQDEVQLSPHKIPRFDDSWPSTLQPQTSVGAFWQYSRRLEMGHVAGAFGAGAWLGGDSDVVFSANRKQGRVSEPDEKPNIQRDIPALRSRSSALYEGEVSARPLASLSVGRTNIDGDAMSPDAWLDNPLANTHPHAFHHAAVEAARRHPTVAGASAVFFDAGSTAAHDGLAGRVGLRVPRTHSGGKTAAPSLQGEEVEQVEHQEGAFHINLDVAEPLAPAKAARTTQTSSRGGEPCEAGDISQHPFVRLPVVKAEDIHRSFRPEFALSHDLNVCSPMEIYTTMRSLFAKASLTAEEVETLMKEAELLANYAATKLLREHKRCKANYIIRKLSSLLMVFDYLVCTVELLGDKMNTGAWWTKFTQKFRTEYFFPEEARTVRTEILNKFVNRLSAALSVYKKLKRPPFHEIIELKRMILNHSYKGSQLSHRLWQLWIQDDQAFSCPGDGFGSLSDSKEPSQGKAKEP</sequence>
<evidence type="ECO:0000313" key="3">
    <source>
        <dbReference type="Proteomes" id="UP000030750"/>
    </source>
</evidence>